<dbReference type="RefSeq" id="WP_048310526.1">
    <property type="nucleotide sequence ID" value="NZ_CP119526.1"/>
</dbReference>
<dbReference type="Proteomes" id="UP000035996">
    <property type="component" value="Unassembled WGS sequence"/>
</dbReference>
<dbReference type="CDD" id="cd01392">
    <property type="entry name" value="HTH_LacI"/>
    <property type="match status" value="1"/>
</dbReference>
<keyword evidence="2" id="KW-1185">Reference proteome</keyword>
<dbReference type="PROSITE" id="PS50932">
    <property type="entry name" value="HTH_LACI_2"/>
    <property type="match status" value="1"/>
</dbReference>
<evidence type="ECO:0000313" key="1">
    <source>
        <dbReference type="EMBL" id="KMM39356.1"/>
    </source>
</evidence>
<dbReference type="PANTHER" id="PTHR30146:SF148">
    <property type="entry name" value="HTH-TYPE TRANSCRIPTIONAL REPRESSOR PURR-RELATED"/>
    <property type="match status" value="1"/>
</dbReference>
<dbReference type="Pfam" id="PF13377">
    <property type="entry name" value="Peripla_BP_3"/>
    <property type="match status" value="1"/>
</dbReference>
<dbReference type="InterPro" id="IPR010982">
    <property type="entry name" value="Lambda_DNA-bd_dom_sf"/>
</dbReference>
<dbReference type="PATRIC" id="fig|157733.3.peg.4122"/>
<dbReference type="Gene3D" id="3.40.50.2300">
    <property type="match status" value="2"/>
</dbReference>
<dbReference type="GO" id="GO:0000976">
    <property type="term" value="F:transcription cis-regulatory region binding"/>
    <property type="evidence" value="ECO:0007669"/>
    <property type="project" value="TreeGrafter"/>
</dbReference>
<name>A0A0J6CSR0_9BACL</name>
<protein>
    <submittedName>
        <fullName evidence="1">LacI family transcriptional regulator</fullName>
    </submittedName>
</protein>
<dbReference type="GeneID" id="301327279"/>
<dbReference type="InterPro" id="IPR000843">
    <property type="entry name" value="HTH_LacI"/>
</dbReference>
<proteinExistence type="predicted"/>
<comment type="caution">
    <text evidence="1">The sequence shown here is derived from an EMBL/GenBank/DDBJ whole genome shotgun (WGS) entry which is preliminary data.</text>
</comment>
<dbReference type="SMART" id="SM00354">
    <property type="entry name" value="HTH_LACI"/>
    <property type="match status" value="1"/>
</dbReference>
<dbReference type="PANTHER" id="PTHR30146">
    <property type="entry name" value="LACI-RELATED TRANSCRIPTIONAL REPRESSOR"/>
    <property type="match status" value="1"/>
</dbReference>
<organism evidence="1 2">
    <name type="scientific">Guptibacillus hwajinpoensis</name>
    <dbReference type="NCBI Taxonomy" id="208199"/>
    <lineage>
        <taxon>Bacteria</taxon>
        <taxon>Bacillati</taxon>
        <taxon>Bacillota</taxon>
        <taxon>Bacilli</taxon>
        <taxon>Bacillales</taxon>
        <taxon>Guptibacillaceae</taxon>
        <taxon>Guptibacillus</taxon>
    </lineage>
</organism>
<dbReference type="InterPro" id="IPR046335">
    <property type="entry name" value="LacI/GalR-like_sensor"/>
</dbReference>
<dbReference type="GO" id="GO:0003700">
    <property type="term" value="F:DNA-binding transcription factor activity"/>
    <property type="evidence" value="ECO:0007669"/>
    <property type="project" value="TreeGrafter"/>
</dbReference>
<dbReference type="Gene3D" id="1.10.260.40">
    <property type="entry name" value="lambda repressor-like DNA-binding domains"/>
    <property type="match status" value="1"/>
</dbReference>
<dbReference type="SUPFAM" id="SSF47413">
    <property type="entry name" value="lambda repressor-like DNA-binding domains"/>
    <property type="match status" value="1"/>
</dbReference>
<gene>
    <name evidence="1" type="ORF">AB986_09150</name>
</gene>
<dbReference type="SUPFAM" id="SSF53822">
    <property type="entry name" value="Periplasmic binding protein-like I"/>
    <property type="match status" value="1"/>
</dbReference>
<dbReference type="OrthoDB" id="2026446at2"/>
<dbReference type="Pfam" id="PF00356">
    <property type="entry name" value="LacI"/>
    <property type="match status" value="1"/>
</dbReference>
<dbReference type="EMBL" id="LELK01000001">
    <property type="protein sequence ID" value="KMM39356.1"/>
    <property type="molecule type" value="Genomic_DNA"/>
</dbReference>
<dbReference type="AlphaFoldDB" id="A0A0J6CSR0"/>
<reference evidence="1" key="1">
    <citation type="submission" date="2015-06" db="EMBL/GenBank/DDBJ databases">
        <authorList>
            <person name="Liu B."/>
            <person name="Wang J."/>
            <person name="Zhu Y."/>
            <person name="Liu G."/>
            <person name="Chen Q."/>
            <person name="Zheng C."/>
            <person name="Che J."/>
            <person name="Ge C."/>
            <person name="Shi H."/>
            <person name="Pan Z."/>
            <person name="Liu X."/>
        </authorList>
    </citation>
    <scope>NUCLEOTIDE SEQUENCE [LARGE SCALE GENOMIC DNA]</scope>
    <source>
        <strain evidence="1">DSM 16346</strain>
    </source>
</reference>
<dbReference type="STRING" id="157733.AB986_09150"/>
<accession>A0A0J6CSR0</accession>
<dbReference type="CDD" id="cd19974">
    <property type="entry name" value="PBP1_LacI-like"/>
    <property type="match status" value="1"/>
</dbReference>
<evidence type="ECO:0000313" key="2">
    <source>
        <dbReference type="Proteomes" id="UP000035996"/>
    </source>
</evidence>
<dbReference type="InterPro" id="IPR028082">
    <property type="entry name" value="Peripla_BP_I"/>
</dbReference>
<sequence length="347" mass="38860">MGKRVTMQDIADRLNITKNSVSQALTGKPGVSEHTRKEVYKVADELGYSYTPKTHSRQPDTKTGNIALIASDFAFSMKSFFGEIFLSVEEEVQKRNKSLLLQSVNKHANENLTLPSFIEDHSVEGILILSHLNNDYINKVLATGIPTVLIDHHHPAIQADSILTNNRFGAYTAVQHLLELGHKNIAYVGNINFSPSYQERLEGYLLALKDYGVEPKEEYLFTNALEEDEVINNFIRQVPVQPTAWFCVNDGLGYLVNSGLKLYGVNVPTEASICSFDNGQLSKLSSPRITSMDIDLKLFGRKAVEKLFWRAENCNEPFQETLLPAKLVEGESTNIAPEIKRKSESPK</sequence>